<dbReference type="Pfam" id="PF00884">
    <property type="entry name" value="Sulfatase"/>
    <property type="match status" value="1"/>
</dbReference>
<keyword evidence="1" id="KW-1133">Transmembrane helix</keyword>
<organism evidence="3">
    <name type="scientific">hydrothermal vent metagenome</name>
    <dbReference type="NCBI Taxonomy" id="652676"/>
    <lineage>
        <taxon>unclassified sequences</taxon>
        <taxon>metagenomes</taxon>
        <taxon>ecological metagenomes</taxon>
    </lineage>
</organism>
<evidence type="ECO:0000256" key="1">
    <source>
        <dbReference type="SAM" id="Phobius"/>
    </source>
</evidence>
<feature type="transmembrane region" description="Helical" evidence="1">
    <location>
        <begin position="73"/>
        <end position="97"/>
    </location>
</feature>
<feature type="transmembrane region" description="Helical" evidence="1">
    <location>
        <begin position="150"/>
        <end position="167"/>
    </location>
</feature>
<reference evidence="3" key="1">
    <citation type="submission" date="2018-06" db="EMBL/GenBank/DDBJ databases">
        <authorList>
            <person name="Zhirakovskaya E."/>
        </authorList>
    </citation>
    <scope>NUCLEOTIDE SEQUENCE</scope>
</reference>
<dbReference type="InterPro" id="IPR017850">
    <property type="entry name" value="Alkaline_phosphatase_core_sf"/>
</dbReference>
<dbReference type="InterPro" id="IPR000917">
    <property type="entry name" value="Sulfatase_N"/>
</dbReference>
<keyword evidence="1" id="KW-0472">Membrane</keyword>
<keyword evidence="1" id="KW-0812">Transmembrane</keyword>
<evidence type="ECO:0000313" key="3">
    <source>
        <dbReference type="EMBL" id="VAW01291.1"/>
    </source>
</evidence>
<feature type="domain" description="Sulfatase N-terminal" evidence="2">
    <location>
        <begin position="264"/>
        <end position="433"/>
    </location>
</feature>
<dbReference type="Gene3D" id="3.40.720.10">
    <property type="entry name" value="Alkaline Phosphatase, subunit A"/>
    <property type="match status" value="1"/>
</dbReference>
<evidence type="ECO:0000259" key="2">
    <source>
        <dbReference type="Pfam" id="PF00884"/>
    </source>
</evidence>
<gene>
    <name evidence="3" type="ORF">MNBD_ALPHA04-1646</name>
</gene>
<sequence>MSDISNEKFNLSAITPAPRFSDDLKRFGNWALVWIILANLPFMAMWFVGAPPRYMEIAIAGFTGLIVKRMPPIVQWIAFTAVMSFSILSFVAGLFNLSMNSLIYSLQFFTEIKPSNSIEYIGAGVVILGILIATWFLLKRDTNFTKSLHILLGGALIFGLVGADVSMGKGMRGHYFRAAPAGANFESATSKTGFASRADGKRHLVLIIVESLGVPNDNKAMSDKLFAYYNNDAIKDRYDVSQGTTLYYNSTTSGEFREMCGKWGDYYELLNAGDAARLNCLPAMLAKKGYATRSMHSFVGDFFKRATWYPNIGFEKREFWPELKARGAEWCGGVFAGACDRQVPKLLTENLKNAKQPTFLYWLTLNAHLPVPTGLNLNAENCGRVSKELDKEFPMICRQFAIFDDIDKALVRQITASDFPEADILLVGDHMPPYFDRHHRSQFDPERVPWLYLKAKVQTGE</sequence>
<dbReference type="EMBL" id="UOEF01000322">
    <property type="protein sequence ID" value="VAW01291.1"/>
    <property type="molecule type" value="Genomic_DNA"/>
</dbReference>
<dbReference type="SUPFAM" id="SSF53649">
    <property type="entry name" value="Alkaline phosphatase-like"/>
    <property type="match status" value="1"/>
</dbReference>
<protein>
    <recommendedName>
        <fullName evidence="2">Sulfatase N-terminal domain-containing protein</fullName>
    </recommendedName>
</protein>
<dbReference type="AlphaFoldDB" id="A0A3B0S5C2"/>
<feature type="transmembrane region" description="Helical" evidence="1">
    <location>
        <begin position="27"/>
        <end position="48"/>
    </location>
</feature>
<accession>A0A3B0S5C2</accession>
<feature type="transmembrane region" description="Helical" evidence="1">
    <location>
        <begin position="118"/>
        <end position="138"/>
    </location>
</feature>
<proteinExistence type="predicted"/>
<name>A0A3B0S5C2_9ZZZZ</name>